<sequence length="378" mass="41555">MKVVHVIIGLNVGGAELMLFRLSKSFKDDEKQMHSIISLTDIGKLGPMIRDSGVQVTTLEMKGMLDFPRVLFSLCRIFRKLKPDIVQTWMYHADLIGGIAARLSGIRNVIWGIRSTNISSGVSKATRGIRRVCAILSYSIPKLIVCAADASRKAHVQIGYDSKRMMVIPNGFDPEVLVASMDQRAAIRMACGFSPTDLVIGSLGRYNPAKDHENFIAAASLLGADYPDLRFLLVGRDLDPQNKVIMEQIEGTGYSDRFVLLGERQDVACCLKAMDVFCLHSRTEGFPNVLGEAMAMGLPCVTTDVGDAAFLIGDTGVVVEPRNPQALADGLRQLVSAEAAYRLDLGEKAQRRVYENFTLSSAKCRFKVVYEQICPESD</sequence>
<gene>
    <name evidence="2" type="ORF">HU811_04300</name>
</gene>
<dbReference type="Proteomes" id="UP000617171">
    <property type="component" value="Unassembled WGS sequence"/>
</dbReference>
<proteinExistence type="predicted"/>
<feature type="domain" description="Glycosyltransferase subfamily 4-like N-terminal" evidence="1">
    <location>
        <begin position="12"/>
        <end position="175"/>
    </location>
</feature>
<dbReference type="Gene3D" id="3.40.50.2000">
    <property type="entry name" value="Glycogen Phosphorylase B"/>
    <property type="match status" value="2"/>
</dbReference>
<dbReference type="CDD" id="cd03807">
    <property type="entry name" value="GT4_WbnK-like"/>
    <property type="match status" value="1"/>
</dbReference>
<keyword evidence="3" id="KW-1185">Reference proteome</keyword>
<protein>
    <submittedName>
        <fullName evidence="2">Glycosyltransferase</fullName>
    </submittedName>
</protein>
<accession>A0ABR6UMM7</accession>
<evidence type="ECO:0000259" key="1">
    <source>
        <dbReference type="Pfam" id="PF13439"/>
    </source>
</evidence>
<dbReference type="Pfam" id="PF13439">
    <property type="entry name" value="Glyco_transf_4"/>
    <property type="match status" value="1"/>
</dbReference>
<dbReference type="Pfam" id="PF13692">
    <property type="entry name" value="Glyco_trans_1_4"/>
    <property type="match status" value="1"/>
</dbReference>
<dbReference type="PANTHER" id="PTHR12526">
    <property type="entry name" value="GLYCOSYLTRANSFERASE"/>
    <property type="match status" value="1"/>
</dbReference>
<name>A0ABR6UMM7_9PSED</name>
<evidence type="ECO:0000313" key="2">
    <source>
        <dbReference type="EMBL" id="MBC3345851.1"/>
    </source>
</evidence>
<evidence type="ECO:0000313" key="3">
    <source>
        <dbReference type="Proteomes" id="UP000617171"/>
    </source>
</evidence>
<comment type="caution">
    <text evidence="2">The sequence shown here is derived from an EMBL/GenBank/DDBJ whole genome shotgun (WGS) entry which is preliminary data.</text>
</comment>
<dbReference type="EMBL" id="JABWQV010000010">
    <property type="protein sequence ID" value="MBC3345851.1"/>
    <property type="molecule type" value="Genomic_DNA"/>
</dbReference>
<dbReference type="InterPro" id="IPR028098">
    <property type="entry name" value="Glyco_trans_4-like_N"/>
</dbReference>
<dbReference type="SUPFAM" id="SSF53756">
    <property type="entry name" value="UDP-Glycosyltransferase/glycogen phosphorylase"/>
    <property type="match status" value="1"/>
</dbReference>
<dbReference type="RefSeq" id="WP_186654218.1">
    <property type="nucleotide sequence ID" value="NZ_JABWQV010000010.1"/>
</dbReference>
<reference evidence="2 3" key="1">
    <citation type="journal article" date="2020" name="Microorganisms">
        <title>Reliable Identification of Environmental Pseudomonas Isolates Using the rpoD Gene.</title>
        <authorList>
            <consortium name="The Broad Institute Genome Sequencing Platform"/>
            <person name="Girard L."/>
            <person name="Lood C."/>
            <person name="Rokni-Zadeh H."/>
            <person name="van Noort V."/>
            <person name="Lavigne R."/>
            <person name="De Mot R."/>
        </authorList>
    </citation>
    <scope>NUCLEOTIDE SEQUENCE [LARGE SCALE GENOMIC DNA]</scope>
    <source>
        <strain evidence="2 3">SWRI196</strain>
    </source>
</reference>
<organism evidence="2 3">
    <name type="scientific">Pseudomonas tehranensis</name>
    <dbReference type="NCBI Taxonomy" id="2745502"/>
    <lineage>
        <taxon>Bacteria</taxon>
        <taxon>Pseudomonadati</taxon>
        <taxon>Pseudomonadota</taxon>
        <taxon>Gammaproteobacteria</taxon>
        <taxon>Pseudomonadales</taxon>
        <taxon>Pseudomonadaceae</taxon>
        <taxon>Pseudomonas</taxon>
    </lineage>
</organism>